<keyword evidence="3" id="KW-1185">Reference proteome</keyword>
<dbReference type="KEGG" id="aym:YM304_17930"/>
<accession>A0A6C7E5K8</accession>
<protein>
    <recommendedName>
        <fullName evidence="1">Pyridoxamine 5'-phosphate oxidase N-terminal domain-containing protein</fullName>
    </recommendedName>
</protein>
<sequence length="215" mass="22973">MDSPTTITEEAALRAVYREPTQTVYDKATDHIDGGAADFIASSPFVVLSTSSDDRTDASPRGGPPGFVRVLDRQRLAWGDLTGNNRLDSFGNLISHPSIGLLFLVPGVLETLRVSGTARLVRDDETLAACAIDGRLPKTAVVVTVDECFIQCGAALRRSGMWDTGTWQSADQRPSGAAILAGHLGVKEAADDIERGLADYYDNHIWAAGGRNDDA</sequence>
<gene>
    <name evidence="2" type="ORF">YM304_17930</name>
</gene>
<dbReference type="InterPro" id="IPR012349">
    <property type="entry name" value="Split_barrel_FMN-bd"/>
</dbReference>
<evidence type="ECO:0000259" key="1">
    <source>
        <dbReference type="Pfam" id="PF01243"/>
    </source>
</evidence>
<dbReference type="Pfam" id="PF01243">
    <property type="entry name" value="PNPOx_N"/>
    <property type="match status" value="1"/>
</dbReference>
<reference evidence="2 3" key="1">
    <citation type="journal article" date="2013" name="Int. J. Syst. Evol. Microbiol.">
        <title>Ilumatobacter nonamiense sp. nov. and Ilumatobacter coccineum sp. nov., isolated from seashore sand.</title>
        <authorList>
            <person name="Matsumoto A."/>
            <person name="Kasai H."/>
            <person name="Matsuo Y."/>
            <person name="Shizuri Y."/>
            <person name="Ichikawa N."/>
            <person name="Fujita N."/>
            <person name="Omura S."/>
            <person name="Takahashi Y."/>
        </authorList>
    </citation>
    <scope>NUCLEOTIDE SEQUENCE [LARGE SCALE GENOMIC DNA]</scope>
    <source>
        <strain evidence="3">NBRC 103263 / KCTC 29153 / YM16-304</strain>
    </source>
</reference>
<proteinExistence type="predicted"/>
<dbReference type="RefSeq" id="WP_015441354.1">
    <property type="nucleotide sequence ID" value="NC_020520.1"/>
</dbReference>
<dbReference type="SUPFAM" id="SSF50475">
    <property type="entry name" value="FMN-binding split barrel"/>
    <property type="match status" value="1"/>
</dbReference>
<dbReference type="AlphaFoldDB" id="A0A6C7E5K8"/>
<dbReference type="EMBL" id="AP012057">
    <property type="protein sequence ID" value="BAN02107.1"/>
    <property type="molecule type" value="Genomic_DNA"/>
</dbReference>
<dbReference type="Gene3D" id="2.30.110.10">
    <property type="entry name" value="Electron Transport, Fmn-binding Protein, Chain A"/>
    <property type="match status" value="1"/>
</dbReference>
<dbReference type="Proteomes" id="UP000011863">
    <property type="component" value="Chromosome"/>
</dbReference>
<dbReference type="NCBIfam" id="TIGR04025">
    <property type="entry name" value="PPOX_FMN_DR2398"/>
    <property type="match status" value="1"/>
</dbReference>
<feature type="domain" description="Pyridoxamine 5'-phosphate oxidase N-terminal" evidence="1">
    <location>
        <begin position="36"/>
        <end position="148"/>
    </location>
</feature>
<dbReference type="PANTHER" id="PTHR42815">
    <property type="entry name" value="FAD-BINDING, PUTATIVE (AFU_ORTHOLOGUE AFUA_6G07600)-RELATED"/>
    <property type="match status" value="1"/>
</dbReference>
<dbReference type="InterPro" id="IPR011576">
    <property type="entry name" value="Pyridox_Oxase_N"/>
</dbReference>
<evidence type="ECO:0000313" key="3">
    <source>
        <dbReference type="Proteomes" id="UP000011863"/>
    </source>
</evidence>
<dbReference type="InterPro" id="IPR024029">
    <property type="entry name" value="Pyridox_Oxase_FMN-dep"/>
</dbReference>
<name>A0A6C7E5K8_ILUCY</name>
<organism evidence="2 3">
    <name type="scientific">Ilumatobacter coccineus (strain NBRC 103263 / KCTC 29153 / YM16-304)</name>
    <dbReference type="NCBI Taxonomy" id="1313172"/>
    <lineage>
        <taxon>Bacteria</taxon>
        <taxon>Bacillati</taxon>
        <taxon>Actinomycetota</taxon>
        <taxon>Acidimicrobiia</taxon>
        <taxon>Acidimicrobiales</taxon>
        <taxon>Ilumatobacteraceae</taxon>
        <taxon>Ilumatobacter</taxon>
    </lineage>
</organism>
<dbReference type="PANTHER" id="PTHR42815:SF2">
    <property type="entry name" value="FAD-BINDING, PUTATIVE (AFU_ORTHOLOGUE AFUA_6G07600)-RELATED"/>
    <property type="match status" value="1"/>
</dbReference>
<evidence type="ECO:0000313" key="2">
    <source>
        <dbReference type="EMBL" id="BAN02107.1"/>
    </source>
</evidence>